<feature type="transmembrane region" description="Helical" evidence="9">
    <location>
        <begin position="88"/>
        <end position="113"/>
    </location>
</feature>
<keyword evidence="4" id="KW-0297">G-protein coupled receptor</keyword>
<comment type="caution">
    <text evidence="11">The sequence shown here is derived from an EMBL/GenBank/DDBJ whole genome shotgun (WGS) entry which is preliminary data.</text>
</comment>
<evidence type="ECO:0000256" key="8">
    <source>
        <dbReference type="ARBA" id="ARBA00023224"/>
    </source>
</evidence>
<dbReference type="EMBL" id="JBHFQA010000023">
    <property type="protein sequence ID" value="KAL2078718.1"/>
    <property type="molecule type" value="Genomic_DNA"/>
</dbReference>
<evidence type="ECO:0000313" key="12">
    <source>
        <dbReference type="Proteomes" id="UP001591681"/>
    </source>
</evidence>
<dbReference type="Gene3D" id="1.20.1070.10">
    <property type="entry name" value="Rhodopsin 7-helix transmembrane proteins"/>
    <property type="match status" value="2"/>
</dbReference>
<evidence type="ECO:0000256" key="3">
    <source>
        <dbReference type="ARBA" id="ARBA00022989"/>
    </source>
</evidence>
<reference evidence="11 12" key="1">
    <citation type="submission" date="2024-09" db="EMBL/GenBank/DDBJ databases">
        <title>A chromosome-level genome assembly of Gray's grenadier anchovy, Coilia grayii.</title>
        <authorList>
            <person name="Fu Z."/>
        </authorList>
    </citation>
    <scope>NUCLEOTIDE SEQUENCE [LARGE SCALE GENOMIC DNA]</scope>
    <source>
        <strain evidence="11">G4</strain>
        <tissue evidence="11">Muscle</tissue>
    </source>
</reference>
<feature type="transmembrane region" description="Helical" evidence="9">
    <location>
        <begin position="133"/>
        <end position="152"/>
    </location>
</feature>
<proteinExistence type="predicted"/>
<gene>
    <name evidence="11" type="ORF">ACEWY4_026403</name>
</gene>
<evidence type="ECO:0000313" key="11">
    <source>
        <dbReference type="EMBL" id="KAL2078718.1"/>
    </source>
</evidence>
<keyword evidence="8" id="KW-0807">Transducer</keyword>
<comment type="subcellular location">
    <subcellularLocation>
        <location evidence="1">Membrane</location>
        <topology evidence="1">Multi-pass membrane protein</topology>
    </subcellularLocation>
</comment>
<evidence type="ECO:0000256" key="1">
    <source>
        <dbReference type="ARBA" id="ARBA00004141"/>
    </source>
</evidence>
<keyword evidence="2 9" id="KW-0812">Transmembrane</keyword>
<evidence type="ECO:0000256" key="6">
    <source>
        <dbReference type="ARBA" id="ARBA00023170"/>
    </source>
</evidence>
<keyword evidence="6" id="KW-0675">Receptor</keyword>
<dbReference type="PROSITE" id="PS50262">
    <property type="entry name" value="G_PROTEIN_RECEP_F1_2"/>
    <property type="match status" value="1"/>
</dbReference>
<keyword evidence="3 9" id="KW-1133">Transmembrane helix</keyword>
<feature type="transmembrane region" description="Helical" evidence="9">
    <location>
        <begin position="195"/>
        <end position="215"/>
    </location>
</feature>
<evidence type="ECO:0000256" key="7">
    <source>
        <dbReference type="ARBA" id="ARBA00023180"/>
    </source>
</evidence>
<feature type="transmembrane region" description="Helical" evidence="9">
    <location>
        <begin position="272"/>
        <end position="292"/>
    </location>
</feature>
<evidence type="ECO:0000256" key="9">
    <source>
        <dbReference type="SAM" id="Phobius"/>
    </source>
</evidence>
<dbReference type="AlphaFoldDB" id="A0ABD1IUS2"/>
<feature type="transmembrane region" description="Helical" evidence="9">
    <location>
        <begin position="51"/>
        <end position="76"/>
    </location>
</feature>
<evidence type="ECO:0000256" key="5">
    <source>
        <dbReference type="ARBA" id="ARBA00023136"/>
    </source>
</evidence>
<feature type="transmembrane region" description="Helical" evidence="9">
    <location>
        <begin position="164"/>
        <end position="183"/>
    </location>
</feature>
<feature type="domain" description="G-protein coupled receptors family 1 profile" evidence="10">
    <location>
        <begin position="67"/>
        <end position="291"/>
    </location>
</feature>
<keyword evidence="7" id="KW-0325">Glycoprotein</keyword>
<evidence type="ECO:0000256" key="2">
    <source>
        <dbReference type="ARBA" id="ARBA00022692"/>
    </source>
</evidence>
<protein>
    <recommendedName>
        <fullName evidence="10">G-protein coupled receptors family 1 profile domain-containing protein</fullName>
    </recommendedName>
</protein>
<evidence type="ECO:0000256" key="4">
    <source>
        <dbReference type="ARBA" id="ARBA00023040"/>
    </source>
</evidence>
<name>A0ABD1IUS2_9TELE</name>
<accession>A0ABD1IUS2</accession>
<dbReference type="InterPro" id="IPR017452">
    <property type="entry name" value="GPCR_Rhodpsn_7TM"/>
</dbReference>
<dbReference type="PANTHER" id="PTHR24232">
    <property type="entry name" value="G-PROTEIN COUPLED RECEPTOR"/>
    <property type="match status" value="1"/>
</dbReference>
<dbReference type="PANTHER" id="PTHR24232:SF107">
    <property type="entry name" value="HYDROXYCARBOXYLIC ACID RECEPTOR 2-LIKE"/>
    <property type="match status" value="1"/>
</dbReference>
<dbReference type="GO" id="GO:0016020">
    <property type="term" value="C:membrane"/>
    <property type="evidence" value="ECO:0007669"/>
    <property type="project" value="UniProtKB-SubCell"/>
</dbReference>
<dbReference type="InterPro" id="IPR000276">
    <property type="entry name" value="GPCR_Rhodpsn"/>
</dbReference>
<sequence length="307" mass="34847">MYNFNAVVFPQNISPIDLSETMYASSSISNITNTTDYNFDYFCTYKPVGNLVWGAVCMLCAVIGLPASIWLLWGLWKKGCAGMSKDVYMLNLTFMDLIFNIFNIPGVLNYFVWRDTEVANTVDVLYWFNLSGRPLFMACICVDCYIAVVHPIPYMRMKHKRYRLVACASVWSFTLIYGLWFVLGAQRRPLSFLVFPYVLSLPVIAFCDVAIVRALRRPDPSGRTDVHPQKQRALQTITNSLVMTLVSYLPPLVVFGFSPLMPLSIQSMWCNVIAPVLIAPLLGSTLLPLLYLQNLGYLKRCRNYGCV</sequence>
<dbReference type="Proteomes" id="UP001591681">
    <property type="component" value="Unassembled WGS sequence"/>
</dbReference>
<dbReference type="Pfam" id="PF00001">
    <property type="entry name" value="7tm_1"/>
    <property type="match status" value="1"/>
</dbReference>
<feature type="transmembrane region" description="Helical" evidence="9">
    <location>
        <begin position="236"/>
        <end position="260"/>
    </location>
</feature>
<keyword evidence="5 9" id="KW-0472">Membrane</keyword>
<organism evidence="11 12">
    <name type="scientific">Coilia grayii</name>
    <name type="common">Gray's grenadier anchovy</name>
    <dbReference type="NCBI Taxonomy" id="363190"/>
    <lineage>
        <taxon>Eukaryota</taxon>
        <taxon>Metazoa</taxon>
        <taxon>Chordata</taxon>
        <taxon>Craniata</taxon>
        <taxon>Vertebrata</taxon>
        <taxon>Euteleostomi</taxon>
        <taxon>Actinopterygii</taxon>
        <taxon>Neopterygii</taxon>
        <taxon>Teleostei</taxon>
        <taxon>Clupei</taxon>
        <taxon>Clupeiformes</taxon>
        <taxon>Clupeoidei</taxon>
        <taxon>Engraulidae</taxon>
        <taxon>Coilinae</taxon>
        <taxon>Coilia</taxon>
    </lineage>
</organism>
<evidence type="ECO:0000259" key="10">
    <source>
        <dbReference type="PROSITE" id="PS50262"/>
    </source>
</evidence>
<dbReference type="GO" id="GO:0004930">
    <property type="term" value="F:G protein-coupled receptor activity"/>
    <property type="evidence" value="ECO:0007669"/>
    <property type="project" value="UniProtKB-KW"/>
</dbReference>
<keyword evidence="12" id="KW-1185">Reference proteome</keyword>
<dbReference type="SUPFAM" id="SSF81321">
    <property type="entry name" value="Family A G protein-coupled receptor-like"/>
    <property type="match status" value="1"/>
</dbReference>